<evidence type="ECO:0000256" key="1">
    <source>
        <dbReference type="ARBA" id="ARBA00009437"/>
    </source>
</evidence>
<dbReference type="EMBL" id="FPKH01000001">
    <property type="protein sequence ID" value="SFX43155.1"/>
    <property type="molecule type" value="Genomic_DNA"/>
</dbReference>
<keyword evidence="3" id="KW-0238">DNA-binding</keyword>
<dbReference type="PANTHER" id="PTHR30537:SF32">
    <property type="entry name" value="HTH-TYPE TRANSCRIPTIONAL REGULATOR DSDC"/>
    <property type="match status" value="1"/>
</dbReference>
<dbReference type="GO" id="GO:0003700">
    <property type="term" value="F:DNA-binding transcription factor activity"/>
    <property type="evidence" value="ECO:0007669"/>
    <property type="project" value="InterPro"/>
</dbReference>
<dbReference type="GO" id="GO:0043565">
    <property type="term" value="F:sequence-specific DNA binding"/>
    <property type="evidence" value="ECO:0007669"/>
    <property type="project" value="TreeGrafter"/>
</dbReference>
<dbReference type="PRINTS" id="PR00039">
    <property type="entry name" value="HTHLYSR"/>
</dbReference>
<proteinExistence type="inferred from homology"/>
<dbReference type="SUPFAM" id="SSF46785">
    <property type="entry name" value="Winged helix' DNA-binding domain"/>
    <property type="match status" value="1"/>
</dbReference>
<dbReference type="InterPro" id="IPR000847">
    <property type="entry name" value="LysR_HTH_N"/>
</dbReference>
<evidence type="ECO:0000313" key="6">
    <source>
        <dbReference type="EMBL" id="SFX43155.1"/>
    </source>
</evidence>
<dbReference type="InterPro" id="IPR036388">
    <property type="entry name" value="WH-like_DNA-bd_sf"/>
</dbReference>
<dbReference type="PROSITE" id="PS50931">
    <property type="entry name" value="HTH_LYSR"/>
    <property type="match status" value="1"/>
</dbReference>
<dbReference type="CDD" id="cd08432">
    <property type="entry name" value="PBP2_GcdR_TrpI_HvrB_AmpR_like"/>
    <property type="match status" value="1"/>
</dbReference>
<organism evidence="6 7">
    <name type="scientific">Janthinobacterium lividum</name>
    <dbReference type="NCBI Taxonomy" id="29581"/>
    <lineage>
        <taxon>Bacteria</taxon>
        <taxon>Pseudomonadati</taxon>
        <taxon>Pseudomonadota</taxon>
        <taxon>Betaproteobacteria</taxon>
        <taxon>Burkholderiales</taxon>
        <taxon>Oxalobacteraceae</taxon>
        <taxon>Janthinobacterium</taxon>
    </lineage>
</organism>
<gene>
    <name evidence="6" type="ORF">SAMN03097694_2151</name>
</gene>
<keyword evidence="2" id="KW-0805">Transcription regulation</keyword>
<accession>A0AB38C6T1</accession>
<dbReference type="InterPro" id="IPR036390">
    <property type="entry name" value="WH_DNA-bd_sf"/>
</dbReference>
<name>A0AB38C6T1_9BURK</name>
<evidence type="ECO:0000259" key="5">
    <source>
        <dbReference type="PROSITE" id="PS50931"/>
    </source>
</evidence>
<sequence length="307" mass="33075">MPAGAPRMATLTASQFANLHTFLVAARHASFALAAQELALTPSAVSHRIARLEAGLGLRLFQRLTRQVKLTQDGERIFAALQIGWEGLHAALAGGDALTGSITVHARPSIAQCWLVPRLAGFTAQYPDVSIDLRVGNDSVDFRAGQVDLALHYGDGSFPGLASRKLMDEWLAPVCSPDYARDHGLQGAPHQLQGATVLHDTLAWPACAPDAEWRLWLEGQAPEVSLPARSLRFDRADLCAQAAIHHAGVAMGRRQLVQPWLDSGQLILPFGGFALPSPQAYYLVHSGRAALPARVQALFDWLLGQAI</sequence>
<feature type="domain" description="HTH lysR-type" evidence="5">
    <location>
        <begin position="19"/>
        <end position="71"/>
    </location>
</feature>
<dbReference type="PANTHER" id="PTHR30537">
    <property type="entry name" value="HTH-TYPE TRANSCRIPTIONAL REGULATOR"/>
    <property type="match status" value="1"/>
</dbReference>
<evidence type="ECO:0000256" key="2">
    <source>
        <dbReference type="ARBA" id="ARBA00023015"/>
    </source>
</evidence>
<dbReference type="Pfam" id="PF00126">
    <property type="entry name" value="HTH_1"/>
    <property type="match status" value="1"/>
</dbReference>
<dbReference type="Proteomes" id="UP000182489">
    <property type="component" value="Unassembled WGS sequence"/>
</dbReference>
<dbReference type="SUPFAM" id="SSF53850">
    <property type="entry name" value="Periplasmic binding protein-like II"/>
    <property type="match status" value="1"/>
</dbReference>
<reference evidence="6 7" key="1">
    <citation type="submission" date="2016-11" db="EMBL/GenBank/DDBJ databases">
        <authorList>
            <person name="Varghese N."/>
            <person name="Submissions S."/>
        </authorList>
    </citation>
    <scope>NUCLEOTIDE SEQUENCE [LARGE SCALE GENOMIC DNA]</scope>
    <source>
        <strain evidence="6 7">NFR18</strain>
    </source>
</reference>
<dbReference type="Pfam" id="PF03466">
    <property type="entry name" value="LysR_substrate"/>
    <property type="match status" value="1"/>
</dbReference>
<dbReference type="InterPro" id="IPR005119">
    <property type="entry name" value="LysR_subst-bd"/>
</dbReference>
<dbReference type="AlphaFoldDB" id="A0AB38C6T1"/>
<dbReference type="NCBIfam" id="NF007491">
    <property type="entry name" value="PRK10086.1"/>
    <property type="match status" value="1"/>
</dbReference>
<comment type="similarity">
    <text evidence="1">Belongs to the LysR transcriptional regulatory family.</text>
</comment>
<comment type="caution">
    <text evidence="6">The sequence shown here is derived from an EMBL/GenBank/DDBJ whole genome shotgun (WGS) entry which is preliminary data.</text>
</comment>
<dbReference type="Gene3D" id="1.10.10.10">
    <property type="entry name" value="Winged helix-like DNA-binding domain superfamily/Winged helix DNA-binding domain"/>
    <property type="match status" value="1"/>
</dbReference>
<dbReference type="RefSeq" id="WP_072453786.1">
    <property type="nucleotide sequence ID" value="NZ_FPKH01000001.1"/>
</dbReference>
<evidence type="ECO:0000256" key="4">
    <source>
        <dbReference type="ARBA" id="ARBA00023163"/>
    </source>
</evidence>
<dbReference type="GO" id="GO:0006351">
    <property type="term" value="P:DNA-templated transcription"/>
    <property type="evidence" value="ECO:0007669"/>
    <property type="project" value="TreeGrafter"/>
</dbReference>
<protein>
    <submittedName>
        <fullName evidence="6">LysR family transcriptional regulator, D-serine deaminase activator</fullName>
    </submittedName>
</protein>
<dbReference type="Gene3D" id="3.40.190.10">
    <property type="entry name" value="Periplasmic binding protein-like II"/>
    <property type="match status" value="2"/>
</dbReference>
<dbReference type="InterPro" id="IPR058163">
    <property type="entry name" value="LysR-type_TF_proteobact-type"/>
</dbReference>
<keyword evidence="4" id="KW-0804">Transcription</keyword>
<evidence type="ECO:0000313" key="7">
    <source>
        <dbReference type="Proteomes" id="UP000182489"/>
    </source>
</evidence>
<evidence type="ECO:0000256" key="3">
    <source>
        <dbReference type="ARBA" id="ARBA00023125"/>
    </source>
</evidence>